<name>A0A383TWB8_9FLAO</name>
<feature type="chain" id="PRO_5016855086" evidence="1">
    <location>
        <begin position="19"/>
        <end position="203"/>
    </location>
</feature>
<evidence type="ECO:0000313" key="3">
    <source>
        <dbReference type="Proteomes" id="UP000262142"/>
    </source>
</evidence>
<accession>A0A383TWB8</accession>
<dbReference type="AlphaFoldDB" id="A0A383TWB8"/>
<evidence type="ECO:0000313" key="2">
    <source>
        <dbReference type="EMBL" id="SZD71286.1"/>
    </source>
</evidence>
<organism evidence="2 3">
    <name type="scientific">Candidatus Ornithobacterium hominis</name>
    <dbReference type="NCBI Taxonomy" id="2497989"/>
    <lineage>
        <taxon>Bacteria</taxon>
        <taxon>Pseudomonadati</taxon>
        <taxon>Bacteroidota</taxon>
        <taxon>Flavobacteriia</taxon>
        <taxon>Flavobacteriales</taxon>
        <taxon>Weeksellaceae</taxon>
        <taxon>Ornithobacterium</taxon>
    </lineage>
</organism>
<dbReference type="Proteomes" id="UP000262142">
    <property type="component" value="Unassembled WGS sequence"/>
</dbReference>
<dbReference type="EMBL" id="UNSC01000001">
    <property type="protein sequence ID" value="SZD71286.1"/>
    <property type="molecule type" value="Genomic_DNA"/>
</dbReference>
<sequence length="203" mass="22031">MKKFILLLFGAGTLSLQAQVGINTEDPKATLDVQGNVIVGETSYTESKHGHSVVVRDNSTGELKVVGNAGQNNSAPINLITFKLKNVKGDWVANYYTGIDSSKFTVVVTEARFYIREGEGTVELSPGSGRVVRYNPEHVYATIEQNQWTLHADFLGGTPISGNGTWEITCLVINNSLIKVLQDVPPSDFKGRSDFNGSTPRGL</sequence>
<protein>
    <submittedName>
        <fullName evidence="2">Uncharacterized protein</fullName>
    </submittedName>
</protein>
<gene>
    <name evidence="2" type="ORF">SAMEA104719789_00382</name>
</gene>
<keyword evidence="3" id="KW-1185">Reference proteome</keyword>
<feature type="signal peptide" evidence="1">
    <location>
        <begin position="1"/>
        <end position="18"/>
    </location>
</feature>
<evidence type="ECO:0000256" key="1">
    <source>
        <dbReference type="SAM" id="SignalP"/>
    </source>
</evidence>
<reference evidence="2 3" key="1">
    <citation type="submission" date="2018-09" db="EMBL/GenBank/DDBJ databases">
        <authorList>
            <consortium name="Pathogen Informatics"/>
        </authorList>
    </citation>
    <scope>NUCLEOTIDE SEQUENCE [LARGE SCALE GENOMIC DNA]</scope>
    <source>
        <strain evidence="2 3">OH-22767</strain>
    </source>
</reference>
<proteinExistence type="predicted"/>
<keyword evidence="1" id="KW-0732">Signal</keyword>